<dbReference type="EMBL" id="JASBWV010000035">
    <property type="protein sequence ID" value="KAJ9116793.1"/>
    <property type="molecule type" value="Genomic_DNA"/>
</dbReference>
<accession>A0ACC2WZA0</accession>
<gene>
    <name evidence="1" type="ORF">QFC24_006688</name>
</gene>
<evidence type="ECO:0000313" key="1">
    <source>
        <dbReference type="EMBL" id="KAJ9116793.1"/>
    </source>
</evidence>
<proteinExistence type="predicted"/>
<sequence length="259" mass="28323">MENIKTTTDAGEAVSSADLIIEAIIESIKIKRDFFGFLDTKAQAGCIFASNTSSLSIRDIAEACSAERQARFGGLHFFNREYPVSRQVVPTLTVPNYPAVPAMKLVEVIKAEKTSQETFDTLVAVTKQMGKVPVNCKDTPGFIVNRLLIPYMLEAVRMAERGDATPHDIDTAMELGAGYPMGPFKLLDFVGLDTTTFISDGWREKADRGEIPKELVEKSALLQKLVDEGKLGRKSGQGFYDVSSSGVSHSRGNADHWAV</sequence>
<reference evidence="1" key="1">
    <citation type="submission" date="2023-04" db="EMBL/GenBank/DDBJ databases">
        <title>Draft Genome sequencing of Naganishia species isolated from polar environments using Oxford Nanopore Technology.</title>
        <authorList>
            <person name="Leo P."/>
            <person name="Venkateswaran K."/>
        </authorList>
    </citation>
    <scope>NUCLEOTIDE SEQUENCE</scope>
    <source>
        <strain evidence="1">DBVPG 5303</strain>
    </source>
</reference>
<comment type="caution">
    <text evidence="1">The sequence shown here is derived from an EMBL/GenBank/DDBJ whole genome shotgun (WGS) entry which is preliminary data.</text>
</comment>
<keyword evidence="2" id="KW-1185">Reference proteome</keyword>
<dbReference type="Proteomes" id="UP001234202">
    <property type="component" value="Unassembled WGS sequence"/>
</dbReference>
<name>A0ACC2WZA0_9TREE</name>
<protein>
    <submittedName>
        <fullName evidence="1">Uncharacterized protein</fullName>
    </submittedName>
</protein>
<organism evidence="1 2">
    <name type="scientific">Naganishia onofrii</name>
    <dbReference type="NCBI Taxonomy" id="1851511"/>
    <lineage>
        <taxon>Eukaryota</taxon>
        <taxon>Fungi</taxon>
        <taxon>Dikarya</taxon>
        <taxon>Basidiomycota</taxon>
        <taxon>Agaricomycotina</taxon>
        <taxon>Tremellomycetes</taxon>
        <taxon>Filobasidiales</taxon>
        <taxon>Filobasidiaceae</taxon>
        <taxon>Naganishia</taxon>
    </lineage>
</organism>
<evidence type="ECO:0000313" key="2">
    <source>
        <dbReference type="Proteomes" id="UP001234202"/>
    </source>
</evidence>